<dbReference type="EMBL" id="LELK01000004">
    <property type="protein sequence ID" value="KMM37301.1"/>
    <property type="molecule type" value="Genomic_DNA"/>
</dbReference>
<accession>A0A0J6CM49</accession>
<keyword evidence="2" id="KW-1185">Reference proteome</keyword>
<protein>
    <submittedName>
        <fullName evidence="1">Uncharacterized protein</fullName>
    </submittedName>
</protein>
<dbReference type="OrthoDB" id="2706506at2"/>
<dbReference type="AlphaFoldDB" id="A0A0J6CM49"/>
<comment type="caution">
    <text evidence="1">The sequence shown here is derived from an EMBL/GenBank/DDBJ whole genome shotgun (WGS) entry which is preliminary data.</text>
</comment>
<name>A0A0J6CM49_9BACL</name>
<dbReference type="RefSeq" id="WP_048312200.1">
    <property type="nucleotide sequence ID" value="NZ_CP119526.1"/>
</dbReference>
<sequence length="112" mass="13478">MVRETYYVTPKGELHETKVDNQLNSFEIRASQEEKMEVERVIEKLRSQKYVQQNDFFSLNHFNEKEVDSHRNWTDDAVYELYRLMHQLGTDKTKRQIDEMGVLSALNHNTKR</sequence>
<reference evidence="1" key="1">
    <citation type="submission" date="2015-06" db="EMBL/GenBank/DDBJ databases">
        <authorList>
            <person name="Liu B."/>
            <person name="Wang J."/>
            <person name="Zhu Y."/>
            <person name="Liu G."/>
            <person name="Chen Q."/>
            <person name="Zheng C."/>
            <person name="Che J."/>
            <person name="Ge C."/>
            <person name="Shi H."/>
            <person name="Pan Z."/>
            <person name="Liu X."/>
        </authorList>
    </citation>
    <scope>NUCLEOTIDE SEQUENCE [LARGE SCALE GENOMIC DNA]</scope>
    <source>
        <strain evidence="1">DSM 16346</strain>
    </source>
</reference>
<dbReference type="STRING" id="157733.AB986_15695"/>
<gene>
    <name evidence="1" type="ORF">AB986_15695</name>
</gene>
<organism evidence="1 2">
    <name type="scientific">Guptibacillus hwajinpoensis</name>
    <dbReference type="NCBI Taxonomy" id="208199"/>
    <lineage>
        <taxon>Bacteria</taxon>
        <taxon>Bacillati</taxon>
        <taxon>Bacillota</taxon>
        <taxon>Bacilli</taxon>
        <taxon>Bacillales</taxon>
        <taxon>Guptibacillaceae</taxon>
        <taxon>Guptibacillus</taxon>
    </lineage>
</organism>
<evidence type="ECO:0000313" key="1">
    <source>
        <dbReference type="EMBL" id="KMM37301.1"/>
    </source>
</evidence>
<dbReference type="Proteomes" id="UP000035996">
    <property type="component" value="Unassembled WGS sequence"/>
</dbReference>
<evidence type="ECO:0000313" key="2">
    <source>
        <dbReference type="Proteomes" id="UP000035996"/>
    </source>
</evidence>
<proteinExistence type="predicted"/>